<comment type="caution">
    <text evidence="2">The sequence shown here is derived from an EMBL/GenBank/DDBJ whole genome shotgun (WGS) entry which is preliminary data.</text>
</comment>
<keyword evidence="3" id="KW-1185">Reference proteome</keyword>
<feature type="transmembrane region" description="Helical" evidence="1">
    <location>
        <begin position="289"/>
        <end position="307"/>
    </location>
</feature>
<dbReference type="RefSeq" id="WP_312925633.1">
    <property type="nucleotide sequence ID" value="NZ_BAABIX010000015.1"/>
</dbReference>
<name>A0A840PDT6_9ACTN</name>
<feature type="transmembrane region" description="Helical" evidence="1">
    <location>
        <begin position="163"/>
        <end position="182"/>
    </location>
</feature>
<dbReference type="EMBL" id="JACHGN010000010">
    <property type="protein sequence ID" value="MBB5135317.1"/>
    <property type="molecule type" value="Genomic_DNA"/>
</dbReference>
<reference evidence="2 3" key="1">
    <citation type="submission" date="2020-08" db="EMBL/GenBank/DDBJ databases">
        <title>Genomic Encyclopedia of Type Strains, Phase IV (KMG-IV): sequencing the most valuable type-strain genomes for metagenomic binning, comparative biology and taxonomic classification.</title>
        <authorList>
            <person name="Goeker M."/>
        </authorList>
    </citation>
    <scope>NUCLEOTIDE SEQUENCE [LARGE SCALE GENOMIC DNA]</scope>
    <source>
        <strain evidence="2 3">DSM 45615</strain>
    </source>
</reference>
<dbReference type="Proteomes" id="UP000578449">
    <property type="component" value="Unassembled WGS sequence"/>
</dbReference>
<feature type="transmembrane region" description="Helical" evidence="1">
    <location>
        <begin position="138"/>
        <end position="156"/>
    </location>
</feature>
<dbReference type="AlphaFoldDB" id="A0A840PDT6"/>
<feature type="transmembrane region" description="Helical" evidence="1">
    <location>
        <begin position="264"/>
        <end position="283"/>
    </location>
</feature>
<evidence type="ECO:0000313" key="3">
    <source>
        <dbReference type="Proteomes" id="UP000578449"/>
    </source>
</evidence>
<feature type="transmembrane region" description="Helical" evidence="1">
    <location>
        <begin position="73"/>
        <end position="93"/>
    </location>
</feature>
<gene>
    <name evidence="2" type="ORF">HNP84_005053</name>
</gene>
<keyword evidence="1" id="KW-0472">Membrane</keyword>
<proteinExistence type="predicted"/>
<evidence type="ECO:0000256" key="1">
    <source>
        <dbReference type="SAM" id="Phobius"/>
    </source>
</evidence>
<evidence type="ECO:0000313" key="2">
    <source>
        <dbReference type="EMBL" id="MBB5135317.1"/>
    </source>
</evidence>
<accession>A0A840PDT6</accession>
<keyword evidence="1" id="KW-0812">Transmembrane</keyword>
<organism evidence="2 3">
    <name type="scientific">Thermocatellispora tengchongensis</name>
    <dbReference type="NCBI Taxonomy" id="1073253"/>
    <lineage>
        <taxon>Bacteria</taxon>
        <taxon>Bacillati</taxon>
        <taxon>Actinomycetota</taxon>
        <taxon>Actinomycetes</taxon>
        <taxon>Streptosporangiales</taxon>
        <taxon>Streptosporangiaceae</taxon>
        <taxon>Thermocatellispora</taxon>
    </lineage>
</organism>
<feature type="transmembrane region" description="Helical" evidence="1">
    <location>
        <begin position="235"/>
        <end position="252"/>
    </location>
</feature>
<feature type="transmembrane region" description="Helical" evidence="1">
    <location>
        <begin position="314"/>
        <end position="333"/>
    </location>
</feature>
<keyword evidence="1" id="KW-1133">Transmembrane helix</keyword>
<feature type="transmembrane region" description="Helical" evidence="1">
    <location>
        <begin position="345"/>
        <end position="366"/>
    </location>
</feature>
<feature type="transmembrane region" description="Helical" evidence="1">
    <location>
        <begin position="35"/>
        <end position="53"/>
    </location>
</feature>
<feature type="transmembrane region" description="Helical" evidence="1">
    <location>
        <begin position="100"/>
        <end position="118"/>
    </location>
</feature>
<sequence>MNSGVTLKNAPSRALAWALPYWTRGAPGRETPAELFRVLYTGWAVAFALKVLGSSWDVSWHFKWLRDDLAPPHLINSVGTAIVVALTIVHGYTGYGVDKTALRLIQWGTGIFLVAVPLDLINHRINGLDITSWSPSHVLLYVGTAFMIAGVVRGWFVGAPPGARRNVVLGLFFLYFFENMFFPNQHQEYGVLGIAAWDRGTPYAEPILIQFAAEQLGRPVDRGMAVAFSLPMPDWLYPVYSVAACALVLVVARKMVGLRWTATLVAAGFVAYRCAIWPLLYVADFPPSAVPFFLVAAGFAVDVAFLAPRVPAVVRALGGAVLVTLAAYGALLAQSQLLAAPPLPLSSAPVAAALLAVFWLGAAWAVRRFGLEPRDQPMEARVSVTATP</sequence>
<protein>
    <submittedName>
        <fullName evidence="2">Uncharacterized protein</fullName>
    </submittedName>
</protein>